<dbReference type="PANTHER" id="PTHR47053:SF1">
    <property type="entry name" value="MUREIN DD-ENDOPEPTIDASE MEPH-RELATED"/>
    <property type="match status" value="1"/>
</dbReference>
<dbReference type="AlphaFoldDB" id="A0A1I3CVU3"/>
<dbReference type="InterPro" id="IPR000064">
    <property type="entry name" value="NLP_P60_dom"/>
</dbReference>
<evidence type="ECO:0000256" key="2">
    <source>
        <dbReference type="ARBA" id="ARBA00022670"/>
    </source>
</evidence>
<dbReference type="Gene3D" id="3.90.1720.10">
    <property type="entry name" value="endopeptidase domain like (from Nostoc punctiforme)"/>
    <property type="match status" value="1"/>
</dbReference>
<evidence type="ECO:0000256" key="3">
    <source>
        <dbReference type="ARBA" id="ARBA00022729"/>
    </source>
</evidence>
<evidence type="ECO:0000259" key="9">
    <source>
        <dbReference type="PROSITE" id="PS51935"/>
    </source>
</evidence>
<dbReference type="Pfam" id="PF24568">
    <property type="entry name" value="CC_PcsB"/>
    <property type="match status" value="1"/>
</dbReference>
<feature type="coiled-coil region" evidence="6">
    <location>
        <begin position="29"/>
        <end position="130"/>
    </location>
</feature>
<feature type="chain" id="PRO_5011566681" evidence="8">
    <location>
        <begin position="30"/>
        <end position="520"/>
    </location>
</feature>
<reference evidence="10 11" key="1">
    <citation type="submission" date="2016-10" db="EMBL/GenBank/DDBJ databases">
        <authorList>
            <person name="de Groot N.N."/>
        </authorList>
    </citation>
    <scope>NUCLEOTIDE SEQUENCE [LARGE SCALE GENOMIC DNA]</scope>
    <source>
        <strain evidence="10 11">DSM 27630</strain>
    </source>
</reference>
<evidence type="ECO:0000313" key="10">
    <source>
        <dbReference type="EMBL" id="SFH78516.1"/>
    </source>
</evidence>
<feature type="compositionally biased region" description="Low complexity" evidence="7">
    <location>
        <begin position="273"/>
        <end position="377"/>
    </location>
</feature>
<dbReference type="SUPFAM" id="SSF54001">
    <property type="entry name" value="Cysteine proteinases"/>
    <property type="match status" value="1"/>
</dbReference>
<name>A0A1I3CVU3_9LACT</name>
<evidence type="ECO:0000256" key="8">
    <source>
        <dbReference type="SAM" id="SignalP"/>
    </source>
</evidence>
<sequence>MKMKKKLFTVAVLGTMMTSSLVLPTSVSAASYDTKIEEAKNQAEKSQQLIDQKNQELNSLKEKSSTTKNELQSLSSSIAANEAKTAKLVKEMETTKKERETLLKEIAELEKNIESRNEQLKEQARVVQVDGETQNYLDFIIEAESLGDIIGRINVVSELVGANKTLVQKQVDDKKAVEGKKEKTEQTIVQQDTLAGELEMLRSEMEKQALDKEVLVAQLALETSTAEGDIAKFSEMKNSAEQQVAQYTSAQKEAEEQAQLIAAQQAEQEEQEAQQAKEAQETQETQVALAAEESQEQPAESTQETTTVATNESQSSATSANKTTNTQAQSSSSSNTSAKKNETSHSSSNHSNATASSSSQSNSNSSKTNSSSSSNQTSEKKDKPKQEAPKQTVSSGSVLSVAAEIVSKNPSNQIPYVWGGTTMSGFDCSGFTQYVFAKAGKSLPRDSRAQYSASTKISSPQPGDLVFFGKSSSPSSIFHVAIYTGGGNMVGSQSSTGPAYKNSFKTNAYWGKFHVFYGRF</sequence>
<evidence type="ECO:0000256" key="7">
    <source>
        <dbReference type="SAM" id="MobiDB-lite"/>
    </source>
</evidence>
<evidence type="ECO:0000256" key="4">
    <source>
        <dbReference type="ARBA" id="ARBA00022801"/>
    </source>
</evidence>
<keyword evidence="4 10" id="KW-0378">Hydrolase</keyword>
<feature type="signal peptide" evidence="8">
    <location>
        <begin position="1"/>
        <end position="29"/>
    </location>
</feature>
<evidence type="ECO:0000313" key="11">
    <source>
        <dbReference type="Proteomes" id="UP000198668"/>
    </source>
</evidence>
<evidence type="ECO:0000256" key="5">
    <source>
        <dbReference type="ARBA" id="ARBA00022807"/>
    </source>
</evidence>
<keyword evidence="11" id="KW-1185">Reference proteome</keyword>
<keyword evidence="6" id="KW-0175">Coiled coil</keyword>
<protein>
    <submittedName>
        <fullName evidence="10">Cell wall-associated hydrolase, NlpC family</fullName>
    </submittedName>
</protein>
<proteinExistence type="inferred from homology"/>
<evidence type="ECO:0000256" key="6">
    <source>
        <dbReference type="SAM" id="Coils"/>
    </source>
</evidence>
<dbReference type="EMBL" id="FOQE01000024">
    <property type="protein sequence ID" value="SFH78516.1"/>
    <property type="molecule type" value="Genomic_DNA"/>
</dbReference>
<comment type="similarity">
    <text evidence="1">Belongs to the peptidase C40 family.</text>
</comment>
<dbReference type="Pfam" id="PF00877">
    <property type="entry name" value="NLPC_P60"/>
    <property type="match status" value="1"/>
</dbReference>
<keyword evidence="3 8" id="KW-0732">Signal</keyword>
<keyword evidence="5" id="KW-0788">Thiol protease</keyword>
<dbReference type="PROSITE" id="PS51935">
    <property type="entry name" value="NLPC_P60"/>
    <property type="match status" value="1"/>
</dbReference>
<gene>
    <name evidence="10" type="ORF">SAMN04489868_1243</name>
</gene>
<dbReference type="Gene3D" id="6.10.250.3150">
    <property type="match status" value="1"/>
</dbReference>
<dbReference type="InterPro" id="IPR038765">
    <property type="entry name" value="Papain-like_cys_pep_sf"/>
</dbReference>
<evidence type="ECO:0000256" key="1">
    <source>
        <dbReference type="ARBA" id="ARBA00007074"/>
    </source>
</evidence>
<dbReference type="InterPro" id="IPR051202">
    <property type="entry name" value="Peptidase_C40"/>
</dbReference>
<dbReference type="InterPro" id="IPR057309">
    <property type="entry name" value="PcsB_CC"/>
</dbReference>
<feature type="compositionally biased region" description="Basic and acidic residues" evidence="7">
    <location>
        <begin position="378"/>
        <end position="388"/>
    </location>
</feature>
<dbReference type="PANTHER" id="PTHR47053">
    <property type="entry name" value="MUREIN DD-ENDOPEPTIDASE MEPH-RELATED"/>
    <property type="match status" value="1"/>
</dbReference>
<dbReference type="GO" id="GO:0006508">
    <property type="term" value="P:proteolysis"/>
    <property type="evidence" value="ECO:0007669"/>
    <property type="project" value="UniProtKB-KW"/>
</dbReference>
<dbReference type="GO" id="GO:0008234">
    <property type="term" value="F:cysteine-type peptidase activity"/>
    <property type="evidence" value="ECO:0007669"/>
    <property type="project" value="UniProtKB-KW"/>
</dbReference>
<feature type="domain" description="NlpC/P60" evidence="9">
    <location>
        <begin position="395"/>
        <end position="520"/>
    </location>
</feature>
<keyword evidence="2" id="KW-0645">Protease</keyword>
<accession>A0A1I3CVU3</accession>
<feature type="region of interest" description="Disordered" evidence="7">
    <location>
        <begin position="262"/>
        <end position="397"/>
    </location>
</feature>
<organism evidence="10 11">
    <name type="scientific">Pisciglobus halotolerans</name>
    <dbReference type="NCBI Taxonomy" id="745365"/>
    <lineage>
        <taxon>Bacteria</taxon>
        <taxon>Bacillati</taxon>
        <taxon>Bacillota</taxon>
        <taxon>Bacilli</taxon>
        <taxon>Lactobacillales</taxon>
        <taxon>Carnobacteriaceae</taxon>
    </lineage>
</organism>
<dbReference type="Proteomes" id="UP000198668">
    <property type="component" value="Unassembled WGS sequence"/>
</dbReference>